<organism evidence="4 5">
    <name type="scientific">Agarivorans aestuarii</name>
    <dbReference type="NCBI Taxonomy" id="1563703"/>
    <lineage>
        <taxon>Bacteria</taxon>
        <taxon>Pseudomonadati</taxon>
        <taxon>Pseudomonadota</taxon>
        <taxon>Gammaproteobacteria</taxon>
        <taxon>Alteromonadales</taxon>
        <taxon>Alteromonadaceae</taxon>
        <taxon>Agarivorans</taxon>
    </lineage>
</organism>
<dbReference type="Pfam" id="PF00583">
    <property type="entry name" value="Acetyltransf_1"/>
    <property type="match status" value="1"/>
</dbReference>
<dbReference type="CDD" id="cd04301">
    <property type="entry name" value="NAT_SF"/>
    <property type="match status" value="1"/>
</dbReference>
<dbReference type="Gene3D" id="3.40.630.30">
    <property type="match status" value="1"/>
</dbReference>
<dbReference type="PANTHER" id="PTHR43420">
    <property type="entry name" value="ACETYLTRANSFERASE"/>
    <property type="match status" value="1"/>
</dbReference>
<accession>A0ABU7G802</accession>
<dbReference type="SUPFAM" id="SSF55729">
    <property type="entry name" value="Acyl-CoA N-acyltransferases (Nat)"/>
    <property type="match status" value="1"/>
</dbReference>
<protein>
    <submittedName>
        <fullName evidence="4">GNAT family N-acetyltransferase</fullName>
    </submittedName>
</protein>
<feature type="domain" description="N-acetyltransferase" evidence="3">
    <location>
        <begin position="1"/>
        <end position="162"/>
    </location>
</feature>
<evidence type="ECO:0000313" key="4">
    <source>
        <dbReference type="EMBL" id="MEE1675552.1"/>
    </source>
</evidence>
<evidence type="ECO:0000259" key="3">
    <source>
        <dbReference type="PROSITE" id="PS51186"/>
    </source>
</evidence>
<dbReference type="InterPro" id="IPR000182">
    <property type="entry name" value="GNAT_dom"/>
</dbReference>
<proteinExistence type="predicted"/>
<reference evidence="4 5" key="2">
    <citation type="submission" date="2023-12" db="EMBL/GenBank/DDBJ databases">
        <authorList>
            <consortium name="Cladostephus spongiosus"/>
            <person name="Lorente B."/>
            <person name="Cabral C."/>
            <person name="Frias J."/>
            <person name="Faria J."/>
            <person name="Toubarro D."/>
        </authorList>
    </citation>
    <scope>NUCLEOTIDE SEQUENCE [LARGE SCALE GENOMIC DNA]</scope>
    <source>
        <strain evidence="4 5">ZMCS4</strain>
    </source>
</reference>
<keyword evidence="1" id="KW-0808">Transferase</keyword>
<dbReference type="EMBL" id="JAYDYW010000014">
    <property type="protein sequence ID" value="MEE1675552.1"/>
    <property type="molecule type" value="Genomic_DNA"/>
</dbReference>
<dbReference type="InterPro" id="IPR016181">
    <property type="entry name" value="Acyl_CoA_acyltransferase"/>
</dbReference>
<dbReference type="PROSITE" id="PS51186">
    <property type="entry name" value="GNAT"/>
    <property type="match status" value="1"/>
</dbReference>
<keyword evidence="2" id="KW-0012">Acyltransferase</keyword>
<gene>
    <name evidence="4" type="ORF">SNR37_000878</name>
</gene>
<evidence type="ECO:0000313" key="5">
    <source>
        <dbReference type="Proteomes" id="UP001310248"/>
    </source>
</evidence>
<dbReference type="Proteomes" id="UP001310248">
    <property type="component" value="Unassembled WGS sequence"/>
</dbReference>
<reference evidence="5" key="1">
    <citation type="submission" date="2023-07" db="EMBL/GenBank/DDBJ databases">
        <title>Draft genome sequence of Agarivorans aestuarii strain ZMCS4, a CAZymes producing bacteria isolated from the marine brown algae Clodostephus spongiosus.</title>
        <authorList>
            <person name="Lorente B."/>
            <person name="Cabral C."/>
            <person name="Frias J."/>
            <person name="Faria J."/>
            <person name="Toubarro D."/>
        </authorList>
    </citation>
    <scope>NUCLEOTIDE SEQUENCE [LARGE SCALE GENOMIC DNA]</scope>
    <source>
        <strain evidence="5">ZMCS4</strain>
    </source>
</reference>
<name>A0ABU7G802_9ALTE</name>
<evidence type="ECO:0000256" key="1">
    <source>
        <dbReference type="ARBA" id="ARBA00022679"/>
    </source>
</evidence>
<dbReference type="RefSeq" id="WP_329776410.1">
    <property type="nucleotide sequence ID" value="NZ_JAYDYW010000014.1"/>
</dbReference>
<sequence>MFHQIKEQHDIQDLAELASEIWLEHYTPIIGEEQVKYMLATFHSATRIKQQIAAEDYSYYFIESEGKYAGYLGVQRQEEQLFLSKIYVHSQHRGQGLAKQAMNFTKQLAKDFKLQRISLTINRHNHDSIAAYQKMGFVKVAEQCTDIGQGYVMDDWVMALTL</sequence>
<evidence type="ECO:0000256" key="2">
    <source>
        <dbReference type="ARBA" id="ARBA00023315"/>
    </source>
</evidence>
<keyword evidence="5" id="KW-1185">Reference proteome</keyword>
<dbReference type="InterPro" id="IPR050680">
    <property type="entry name" value="YpeA/RimI_acetyltransf"/>
</dbReference>
<comment type="caution">
    <text evidence="4">The sequence shown here is derived from an EMBL/GenBank/DDBJ whole genome shotgun (WGS) entry which is preliminary data.</text>
</comment>